<evidence type="ECO:0000313" key="1">
    <source>
        <dbReference type="EMBL" id="QQZ49856.1"/>
    </source>
</evidence>
<sequence>MLALMAGPAMAQPISVGSKTLPVNLARVVFDIPPGQVLGIGGAGFFAFHGRS</sequence>
<proteinExistence type="predicted"/>
<reference evidence="1" key="1">
    <citation type="submission" date="2021-01" db="EMBL/GenBank/DDBJ databases">
        <title>Genome sequence of Phenylobacterium sp. 20VBR1 isolated from a valley glaceir, Ny-Alesund, Svalbard.</title>
        <authorList>
            <person name="Thomas F.A."/>
            <person name="Krishnan K.P."/>
            <person name="Sinha R.K."/>
        </authorList>
    </citation>
    <scope>NUCLEOTIDE SEQUENCE</scope>
    <source>
        <strain evidence="1">20VBR1</strain>
    </source>
</reference>
<accession>A0A974P258</accession>
<dbReference type="EMBL" id="CP068570">
    <property type="protein sequence ID" value="QQZ49856.1"/>
    <property type="molecule type" value="Genomic_DNA"/>
</dbReference>
<gene>
    <name evidence="1" type="ORF">JKL49_24555</name>
</gene>
<name>A0A974P258_9CAUL</name>
<organism evidence="1">
    <name type="scientific">Phenylobacterium glaciei</name>
    <dbReference type="NCBI Taxonomy" id="2803784"/>
    <lineage>
        <taxon>Bacteria</taxon>
        <taxon>Pseudomonadati</taxon>
        <taxon>Pseudomonadota</taxon>
        <taxon>Alphaproteobacteria</taxon>
        <taxon>Caulobacterales</taxon>
        <taxon>Caulobacteraceae</taxon>
        <taxon>Phenylobacterium</taxon>
    </lineage>
</organism>
<dbReference type="AlphaFoldDB" id="A0A974P258"/>
<protein>
    <submittedName>
        <fullName evidence="1">Uncharacterized protein</fullName>
    </submittedName>
</protein>